<name>A0ABY6MS81_9BURK</name>
<dbReference type="EMBL" id="CP110257">
    <property type="protein sequence ID" value="UZD54871.1"/>
    <property type="molecule type" value="Genomic_DNA"/>
</dbReference>
<dbReference type="Gene3D" id="3.10.450.40">
    <property type="match status" value="1"/>
</dbReference>
<accession>A0ABY6MS81</accession>
<evidence type="ECO:0000313" key="3">
    <source>
        <dbReference type="Proteomes" id="UP001163266"/>
    </source>
</evidence>
<dbReference type="InterPro" id="IPR017737">
    <property type="entry name" value="TssE1-like"/>
</dbReference>
<organism evidence="2 3">
    <name type="scientific">Caldimonas aquatica</name>
    <dbReference type="NCBI Taxonomy" id="376175"/>
    <lineage>
        <taxon>Bacteria</taxon>
        <taxon>Pseudomonadati</taxon>
        <taxon>Pseudomonadota</taxon>
        <taxon>Betaproteobacteria</taxon>
        <taxon>Burkholderiales</taxon>
        <taxon>Sphaerotilaceae</taxon>
        <taxon>Caldimonas</taxon>
    </lineage>
</organism>
<protein>
    <submittedName>
        <fullName evidence="2">Type VI secretion system baseplate subunit TssE</fullName>
    </submittedName>
</protein>
<dbReference type="InterPro" id="IPR007048">
    <property type="entry name" value="IraD/Gp25-like"/>
</dbReference>
<dbReference type="Pfam" id="PF04965">
    <property type="entry name" value="GPW_gp25"/>
    <property type="match status" value="1"/>
</dbReference>
<dbReference type="PANTHER" id="PTHR38595:SF1">
    <property type="entry name" value="TYPE VI SECRETION SYSTEM COMPONENT TSSE1"/>
    <property type="match status" value="1"/>
</dbReference>
<reference evidence="2" key="1">
    <citation type="submission" date="2022-10" db="EMBL/GenBank/DDBJ databases">
        <title>Complete genome sequence of Schlegelella aquatica LMG 23380.</title>
        <authorList>
            <person name="Musilova J."/>
            <person name="Kourilova X."/>
            <person name="Bezdicek M."/>
            <person name="Hermankova K."/>
            <person name="Obruca S."/>
            <person name="Sedlar K."/>
        </authorList>
    </citation>
    <scope>NUCLEOTIDE SEQUENCE</scope>
    <source>
        <strain evidence="2">LMG 23380</strain>
    </source>
</reference>
<proteinExistence type="predicted"/>
<evidence type="ECO:0000313" key="2">
    <source>
        <dbReference type="EMBL" id="UZD54871.1"/>
    </source>
</evidence>
<dbReference type="RefSeq" id="WP_264892536.1">
    <property type="nucleotide sequence ID" value="NZ_CP110257.1"/>
</dbReference>
<keyword evidence="3" id="KW-1185">Reference proteome</keyword>
<dbReference type="PANTHER" id="PTHR38595">
    <property type="entry name" value="CYTOPLASMIC PROTEIN-RELATED"/>
    <property type="match status" value="1"/>
</dbReference>
<dbReference type="SUPFAM" id="SSF160719">
    <property type="entry name" value="gpW/gp25-like"/>
    <property type="match status" value="1"/>
</dbReference>
<feature type="domain" description="IraD/Gp25-like" evidence="1">
    <location>
        <begin position="32"/>
        <end position="131"/>
    </location>
</feature>
<dbReference type="NCBIfam" id="TIGR03357">
    <property type="entry name" value="VI_zyme"/>
    <property type="match status" value="1"/>
</dbReference>
<dbReference type="InterPro" id="IPR053176">
    <property type="entry name" value="T6SS_TssE1-like"/>
</dbReference>
<evidence type="ECO:0000259" key="1">
    <source>
        <dbReference type="Pfam" id="PF04965"/>
    </source>
</evidence>
<dbReference type="Proteomes" id="UP001163266">
    <property type="component" value="Chromosome"/>
</dbReference>
<sequence length="160" mass="17587">MARFAPSLLDRLMDDQPESAGTAYATHVGLEQLKDAVARDLEALLNARCGVRREALAGFRHVSRSILSFGMVDFSAMSLAHTEEREAICRAIEDAIATHEPRLQQVQVSLVEDASSRGYTFQIQALLLVNPAQEPVSFNATLKPSTQLYSVSKSRRAVTL</sequence>
<gene>
    <name evidence="2" type="primary">tssE</name>
    <name evidence="2" type="ORF">OMP39_14600</name>
</gene>